<name>A0A0B6A9E7_PRIM2</name>
<dbReference type="HOGENOM" id="CLU_028967_0_0_9"/>
<accession>A0A0B6A9E7</accession>
<dbReference type="NCBIfam" id="TIGR00724">
    <property type="entry name" value="urea_amlyse_rel"/>
    <property type="match status" value="1"/>
</dbReference>
<evidence type="ECO:0000259" key="1">
    <source>
        <dbReference type="SMART" id="SM00797"/>
    </source>
</evidence>
<dbReference type="Pfam" id="PF02626">
    <property type="entry name" value="CT_A_B"/>
    <property type="match status" value="1"/>
</dbReference>
<dbReference type="RefSeq" id="WP_034651854.1">
    <property type="nucleotide sequence ID" value="NZ_BCVB01000016.1"/>
</dbReference>
<evidence type="ECO:0000313" key="2">
    <source>
        <dbReference type="EMBL" id="AJI21560.1"/>
    </source>
</evidence>
<dbReference type="EMBL" id="CP009920">
    <property type="protein sequence ID" value="AJI21560.1"/>
    <property type="molecule type" value="Genomic_DNA"/>
</dbReference>
<feature type="domain" description="Carboxyltransferase" evidence="1">
    <location>
        <begin position="24"/>
        <end position="317"/>
    </location>
</feature>
<dbReference type="PANTHER" id="PTHR43309:SF5">
    <property type="entry name" value="5-OXOPROLINASE SUBUNIT C"/>
    <property type="match status" value="1"/>
</dbReference>
<dbReference type="InterPro" id="IPR052708">
    <property type="entry name" value="PxpC"/>
</dbReference>
<dbReference type="PANTHER" id="PTHR43309">
    <property type="entry name" value="5-OXOPROLINASE SUBUNIT C"/>
    <property type="match status" value="1"/>
</dbReference>
<proteinExistence type="predicted"/>
<sequence>MSIRVNKAGLLTSIQDLGRRGFQQHGVIISGAMDSYSLRIANLLVGNDEKEAGLEVTLMGPTLEIESDCLVAITGGDLTPSVNGKPVPMWKPLFIPKGSTLSFGPCKTGCRSYLSVAGGFSIDEVLNSKSTYLRGEIGGYKGRALQTDDVLPLSAPAASKPAFLSNELINGVYTSSWSVNYKEFVHFTKKPSVRVMNGSQFDLFTAESKSHFMKEPFKVSNQSDRMGYRMDGPSLQLQEKKELLSEAVSQGSVQVPPDGNPIILLADRQTTGGYPKIAQVITADLPLLAQIKPGESIYFSHILLHEAEKIYLEKEQLLQELKIAINLASTK</sequence>
<dbReference type="KEGG" id="bmeg:BG04_4868"/>
<dbReference type="GeneID" id="93642849"/>
<dbReference type="SMART" id="SM00797">
    <property type="entry name" value="AHS2"/>
    <property type="match status" value="1"/>
</dbReference>
<gene>
    <name evidence="2" type="ORF">BG04_4868</name>
</gene>
<dbReference type="AlphaFoldDB" id="A0A0B6A9E7"/>
<dbReference type="InterPro" id="IPR003778">
    <property type="entry name" value="CT_A_B"/>
</dbReference>
<dbReference type="Proteomes" id="UP000031829">
    <property type="component" value="Chromosome"/>
</dbReference>
<protein>
    <recommendedName>
        <fullName evidence="1">Carboxyltransferase domain-containing protein</fullName>
    </recommendedName>
</protein>
<dbReference type="Gene3D" id="2.40.100.10">
    <property type="entry name" value="Cyclophilin-like"/>
    <property type="match status" value="1"/>
</dbReference>
<reference evidence="2 3" key="1">
    <citation type="journal article" date="2015" name="Genome Announc.">
        <title>Complete genome sequences for 35 biothreat assay-relevant bacillus species.</title>
        <authorList>
            <person name="Johnson S.L."/>
            <person name="Daligault H.E."/>
            <person name="Davenport K.W."/>
            <person name="Jaissle J."/>
            <person name="Frey K.G."/>
            <person name="Ladner J.T."/>
            <person name="Broomall S.M."/>
            <person name="Bishop-Lilly K.A."/>
            <person name="Bruce D.C."/>
            <person name="Gibbons H.S."/>
            <person name="Coyne S.R."/>
            <person name="Lo C.C."/>
            <person name="Meincke L."/>
            <person name="Munk A.C."/>
            <person name="Koroleva G.I."/>
            <person name="Rosenzweig C.N."/>
            <person name="Palacios G.F."/>
            <person name="Redden C.L."/>
            <person name="Minogue T.D."/>
            <person name="Chain P.S."/>
        </authorList>
    </citation>
    <scope>NUCLEOTIDE SEQUENCE [LARGE SCALE GENOMIC DNA]</scope>
    <source>
        <strain evidence="3">ATCC 14581 / DSM 32 / JCM 2506 / NBRC 15308 / NCIMB 9376 / NCTC 10342 / NRRL B-14308 / VKM B-512</strain>
    </source>
</reference>
<organism evidence="2 3">
    <name type="scientific">Priestia megaterium (strain ATCC 14581 / DSM 32 / CCUG 1817 / JCM 2506 / NBRC 15308 / NCIMB 9376 / NCTC 10342 / NRRL B-14308 / VKM B-512 / Ford 19)</name>
    <name type="common">Bacillus megaterium</name>
    <dbReference type="NCBI Taxonomy" id="1348623"/>
    <lineage>
        <taxon>Bacteria</taxon>
        <taxon>Bacillati</taxon>
        <taxon>Bacillota</taxon>
        <taxon>Bacilli</taxon>
        <taxon>Bacillales</taxon>
        <taxon>Bacillaceae</taxon>
        <taxon>Priestia</taxon>
    </lineage>
</organism>
<evidence type="ECO:0000313" key="3">
    <source>
        <dbReference type="Proteomes" id="UP000031829"/>
    </source>
</evidence>
<dbReference type="SUPFAM" id="SSF50891">
    <property type="entry name" value="Cyclophilin-like"/>
    <property type="match status" value="1"/>
</dbReference>
<dbReference type="InterPro" id="IPR029000">
    <property type="entry name" value="Cyclophilin-like_dom_sf"/>
</dbReference>